<sequence length="1055" mass="112744">MPPLIPAIGALLGGITLSATTVLTAASIALTVGTTIFGAMAQRAAAKKARRAAAKAREDFLNSLQERTVTRIASDAAHRYVYGRAKVGSDIVAILSSGENEEFKHLVCVHAAHECDGIEKVYIDGKDLGELDADGFVTGGEYYSARTESITENFPASPFTLAHTPSSAVKVLAYGPPALFKLLPTFITEVPYTQSGNTITVTGNPGATHYSVTYQYQVNTSQVRVRKHLGVPGDTADASLLAECPDKWSSSATLTGFCYTVIRLDLRQPNFQGGVPGVEVLLRGKKLYDPRTGTTAWSQNNALVIYDYLTSEMCGVDAGDIPLSHVITAANVCDEAKSFGALYTCNGTVTSDQDQANVLEAMAQSMAGGIVATTWEIYAGKYVAPIASLQQEDIVGALAVTPGISDADTINGVRGQFVSAENQYVATDFKSYQNATYLAADGKDKFSNIDFPFTDTTQRVHNLCRIITEDQRNGFTVKAEFSLKAWDYRVGDRVTLTSAFLGQTDKVYRITDKSYAPDSAITLTLKEDAPSIWDLADTVTLDDTPNTDLPNPFVVQKLDLVTCYSGTDALLAQGDGTIISRILVEWKGAVLADGEIEIQWRRDSETAWRKTSALSDETSAYLSPVVDGGWYVVRARPLNPYFNSRSDWTYADLHQVVGKSEPPDDITDLAIDEDVLSWTGVNDVDLAGYVFRYHFGNNLDWNTAVPLHTGIITSSPYTVTNLPYGSVTIMGKAVDTSGNESLNVGTVFTNLGDAPIANVVETYSFHPTFDGTLTDCTVSGGQIVAGAADSFYGDDAQSFYGSVNTASLYKPEAGFRKMVYESGVMNVGSALTGSKMTLALATSGIDVVVEYRVSGLGSFYGPDDESFYGSDTESFFVSEPDAFDAIDLESFDPSNPNSFVAVDLANFDPNNPNSFLAVDAALSSEGGPFYGSSSAAWLPWPGQVTVKNADYQFRVTIGGGTTQGKIISMTVTIDAPDIKESIANLPISASGTAIPYTKNFASIKVVTFGALQPGASGARSLTIDKTVPLAPVIRALNSSGVAVSGAKVDVDIQGY</sequence>
<dbReference type="EMBL" id="FOCT01000006">
    <property type="protein sequence ID" value="SEN70624.1"/>
    <property type="molecule type" value="Genomic_DNA"/>
</dbReference>
<protein>
    <recommendedName>
        <fullName evidence="3">Tip attachment protein J domain-containing protein</fullName>
    </recommendedName>
</protein>
<accession>A0A1H8IPX0</accession>
<dbReference type="AlphaFoldDB" id="A0A1H8IPX0"/>
<organism evidence="1 2">
    <name type="scientific">Nitrosospira multiformis</name>
    <dbReference type="NCBI Taxonomy" id="1231"/>
    <lineage>
        <taxon>Bacteria</taxon>
        <taxon>Pseudomonadati</taxon>
        <taxon>Pseudomonadota</taxon>
        <taxon>Betaproteobacteria</taxon>
        <taxon>Nitrosomonadales</taxon>
        <taxon>Nitrosomonadaceae</taxon>
        <taxon>Nitrosospira</taxon>
    </lineage>
</organism>
<evidence type="ECO:0000313" key="2">
    <source>
        <dbReference type="Proteomes" id="UP000183898"/>
    </source>
</evidence>
<proteinExistence type="predicted"/>
<dbReference type="Proteomes" id="UP000183898">
    <property type="component" value="Unassembled WGS sequence"/>
</dbReference>
<evidence type="ECO:0008006" key="3">
    <source>
        <dbReference type="Google" id="ProtNLM"/>
    </source>
</evidence>
<reference evidence="1 2" key="1">
    <citation type="submission" date="2016-10" db="EMBL/GenBank/DDBJ databases">
        <authorList>
            <person name="de Groot N.N."/>
        </authorList>
    </citation>
    <scope>NUCLEOTIDE SEQUENCE [LARGE SCALE GENOMIC DNA]</scope>
    <source>
        <strain evidence="1 2">Nl18</strain>
    </source>
</reference>
<dbReference type="RefSeq" id="WP_074746289.1">
    <property type="nucleotide sequence ID" value="NZ_FOCT01000006.1"/>
</dbReference>
<evidence type="ECO:0000313" key="1">
    <source>
        <dbReference type="EMBL" id="SEN70624.1"/>
    </source>
</evidence>
<name>A0A1H8IPX0_9PROT</name>
<gene>
    <name evidence="1" type="ORF">SAMN05216404_106143</name>
</gene>